<evidence type="ECO:0000256" key="1">
    <source>
        <dbReference type="SAM" id="Coils"/>
    </source>
</evidence>
<dbReference type="EMBL" id="JAWXXV010000001">
    <property type="protein sequence ID" value="MDX5983703.1"/>
    <property type="molecule type" value="Genomic_DNA"/>
</dbReference>
<name>A0ABU4PHN0_9SPHN</name>
<sequence>MPHYFDDATSARLAAQRAAIDTAEKRADTFARSELDPAGSHLAALIEGRDRLGSPPMPDAFASAAEWRDASDRHTFALSRYDREIAEAEAQMNALRDEHAAMVAEVPALKQEYWRAVALALDEAVLSRMRDAAEVAHVRQSLLSRVPLEQHPAPTRNNRTYKVTTGGFADISFFHANVQCDGFAPAKSAALVAELGLFQ</sequence>
<evidence type="ECO:0000313" key="2">
    <source>
        <dbReference type="EMBL" id="MDX5983703.1"/>
    </source>
</evidence>
<dbReference type="RefSeq" id="WP_010404589.1">
    <property type="nucleotide sequence ID" value="NZ_JAWXXV010000001.1"/>
</dbReference>
<accession>A0ABU4PHN0</accession>
<reference evidence="2 3" key="1">
    <citation type="submission" date="2023-11" db="EMBL/GenBank/DDBJ databases">
        <title>MicrobeMod: A computational toolkit for identifying prokaryotic methylation and restriction-modification with nanopore sequencing.</title>
        <authorList>
            <person name="Crits-Christoph A."/>
            <person name="Kang S.C."/>
            <person name="Lee H."/>
            <person name="Ostrov N."/>
        </authorList>
    </citation>
    <scope>NUCLEOTIDE SEQUENCE [LARGE SCALE GENOMIC DNA]</scope>
    <source>
        <strain evidence="2 3">ATCC 14820</strain>
    </source>
</reference>
<protein>
    <submittedName>
        <fullName evidence="2">Uncharacterized protein</fullName>
    </submittedName>
</protein>
<evidence type="ECO:0000313" key="3">
    <source>
        <dbReference type="Proteomes" id="UP001279660"/>
    </source>
</evidence>
<feature type="coiled-coil region" evidence="1">
    <location>
        <begin position="78"/>
        <end position="112"/>
    </location>
</feature>
<comment type="caution">
    <text evidence="2">The sequence shown here is derived from an EMBL/GenBank/DDBJ whole genome shotgun (WGS) entry which is preliminary data.</text>
</comment>
<dbReference type="Proteomes" id="UP001279660">
    <property type="component" value="Unassembled WGS sequence"/>
</dbReference>
<organism evidence="2 3">
    <name type="scientific">Sphingomonas echinoides</name>
    <dbReference type="NCBI Taxonomy" id="59803"/>
    <lineage>
        <taxon>Bacteria</taxon>
        <taxon>Pseudomonadati</taxon>
        <taxon>Pseudomonadota</taxon>
        <taxon>Alphaproteobacteria</taxon>
        <taxon>Sphingomonadales</taxon>
        <taxon>Sphingomonadaceae</taxon>
        <taxon>Sphingomonas</taxon>
    </lineage>
</organism>
<gene>
    <name evidence="2" type="ORF">SIL82_05470</name>
</gene>
<keyword evidence="3" id="KW-1185">Reference proteome</keyword>
<proteinExistence type="predicted"/>
<keyword evidence="1" id="KW-0175">Coiled coil</keyword>